<dbReference type="Gene3D" id="1.25.10.10">
    <property type="entry name" value="Leucine-rich Repeat Variant"/>
    <property type="match status" value="4"/>
</dbReference>
<evidence type="ECO:0000259" key="5">
    <source>
        <dbReference type="Pfam" id="PF13001"/>
    </source>
</evidence>
<proteinExistence type="predicted"/>
<dbReference type="Pfam" id="PF13001">
    <property type="entry name" value="ECM29_N"/>
    <property type="match status" value="1"/>
</dbReference>
<name>A0AAW1NSS2_9CHLO</name>
<dbReference type="GO" id="GO:0060090">
    <property type="term" value="F:molecular adaptor activity"/>
    <property type="evidence" value="ECO:0007669"/>
    <property type="project" value="InterPro"/>
</dbReference>
<evidence type="ECO:0000256" key="2">
    <source>
        <dbReference type="ARBA" id="ARBA00022490"/>
    </source>
</evidence>
<dbReference type="GO" id="GO:0036503">
    <property type="term" value="P:ERAD pathway"/>
    <property type="evidence" value="ECO:0007669"/>
    <property type="project" value="TreeGrafter"/>
</dbReference>
<evidence type="ECO:0000313" key="9">
    <source>
        <dbReference type="Proteomes" id="UP001465755"/>
    </source>
</evidence>
<dbReference type="InterPro" id="IPR055444">
    <property type="entry name" value="ARM_ECM29"/>
</dbReference>
<dbReference type="EMBL" id="JALJOQ010000123">
    <property type="protein sequence ID" value="KAK9795879.1"/>
    <property type="molecule type" value="Genomic_DNA"/>
</dbReference>
<keyword evidence="4" id="KW-0647">Proteasome</keyword>
<evidence type="ECO:0000256" key="3">
    <source>
        <dbReference type="ARBA" id="ARBA00022737"/>
    </source>
</evidence>
<keyword evidence="9" id="KW-1185">Reference proteome</keyword>
<evidence type="ECO:0000313" key="8">
    <source>
        <dbReference type="EMBL" id="KAK9795879.1"/>
    </source>
</evidence>
<dbReference type="PANTHER" id="PTHR23346">
    <property type="entry name" value="TRANSLATIONAL ACTIVATOR GCN1-RELATED"/>
    <property type="match status" value="1"/>
</dbReference>
<dbReference type="PANTHER" id="PTHR23346:SF19">
    <property type="entry name" value="PROTEASOME ADAPTER AND SCAFFOLD PROTEIN ECM29"/>
    <property type="match status" value="1"/>
</dbReference>
<protein>
    <submittedName>
        <fullName evidence="8">Uncharacterized protein</fullName>
    </submittedName>
</protein>
<dbReference type="GO" id="GO:0043248">
    <property type="term" value="P:proteasome assembly"/>
    <property type="evidence" value="ECO:0007669"/>
    <property type="project" value="InterPro"/>
</dbReference>
<evidence type="ECO:0000259" key="7">
    <source>
        <dbReference type="Pfam" id="PF24492"/>
    </source>
</evidence>
<feature type="domain" description="Proteasome component Ecm29 N-terminal" evidence="5">
    <location>
        <begin position="169"/>
        <end position="470"/>
    </location>
</feature>
<comment type="subcellular location">
    <subcellularLocation>
        <location evidence="1">Cytoplasm</location>
    </subcellularLocation>
</comment>
<dbReference type="InterPro" id="IPR024372">
    <property type="entry name" value="Ecm29_N"/>
</dbReference>
<evidence type="ECO:0000259" key="6">
    <source>
        <dbReference type="Pfam" id="PF23702"/>
    </source>
</evidence>
<dbReference type="InterPro" id="IPR055443">
    <property type="entry name" value="HEAT_ECM29"/>
</dbReference>
<evidence type="ECO:0000256" key="1">
    <source>
        <dbReference type="ARBA" id="ARBA00004496"/>
    </source>
</evidence>
<dbReference type="GO" id="GO:0005634">
    <property type="term" value="C:nucleus"/>
    <property type="evidence" value="ECO:0007669"/>
    <property type="project" value="TreeGrafter"/>
</dbReference>
<keyword evidence="3" id="KW-0677">Repeat</keyword>
<dbReference type="InterPro" id="IPR016024">
    <property type="entry name" value="ARM-type_fold"/>
</dbReference>
<reference evidence="8 9" key="1">
    <citation type="journal article" date="2024" name="Nat. Commun.">
        <title>Phylogenomics reveals the evolutionary origins of lichenization in chlorophyte algae.</title>
        <authorList>
            <person name="Puginier C."/>
            <person name="Libourel C."/>
            <person name="Otte J."/>
            <person name="Skaloud P."/>
            <person name="Haon M."/>
            <person name="Grisel S."/>
            <person name="Petersen M."/>
            <person name="Berrin J.G."/>
            <person name="Delaux P.M."/>
            <person name="Dal Grande F."/>
            <person name="Keller J."/>
        </authorList>
    </citation>
    <scope>NUCLEOTIDE SEQUENCE [LARGE SCALE GENOMIC DNA]</scope>
    <source>
        <strain evidence="8 9">SAG 2036</strain>
    </source>
</reference>
<organism evidence="8 9">
    <name type="scientific">Symbiochloris irregularis</name>
    <dbReference type="NCBI Taxonomy" id="706552"/>
    <lineage>
        <taxon>Eukaryota</taxon>
        <taxon>Viridiplantae</taxon>
        <taxon>Chlorophyta</taxon>
        <taxon>core chlorophytes</taxon>
        <taxon>Trebouxiophyceae</taxon>
        <taxon>Trebouxiales</taxon>
        <taxon>Trebouxiaceae</taxon>
        <taxon>Symbiochloris</taxon>
    </lineage>
</organism>
<gene>
    <name evidence="8" type="ORF">WJX73_005986</name>
</gene>
<dbReference type="Proteomes" id="UP001465755">
    <property type="component" value="Unassembled WGS sequence"/>
</dbReference>
<dbReference type="Pfam" id="PF24492">
    <property type="entry name" value="HEAT_ECM29"/>
    <property type="match status" value="1"/>
</dbReference>
<keyword evidence="2" id="KW-0963">Cytoplasm</keyword>
<feature type="domain" description="ECM29 ARM-like repeats" evidence="6">
    <location>
        <begin position="480"/>
        <end position="641"/>
    </location>
</feature>
<dbReference type="GO" id="GO:0005737">
    <property type="term" value="C:cytoplasm"/>
    <property type="evidence" value="ECO:0007669"/>
    <property type="project" value="UniProtKB-SubCell"/>
</dbReference>
<dbReference type="InterPro" id="IPR011989">
    <property type="entry name" value="ARM-like"/>
</dbReference>
<feature type="domain" description="Proteasome adapter and scaffold protein ECM29 HEAT-repeat" evidence="7">
    <location>
        <begin position="1137"/>
        <end position="1295"/>
    </location>
</feature>
<dbReference type="GO" id="GO:0000502">
    <property type="term" value="C:proteasome complex"/>
    <property type="evidence" value="ECO:0007669"/>
    <property type="project" value="UniProtKB-KW"/>
</dbReference>
<accession>A0AAW1NSS2</accession>
<evidence type="ECO:0000256" key="4">
    <source>
        <dbReference type="ARBA" id="ARBA00022942"/>
    </source>
</evidence>
<dbReference type="SUPFAM" id="SSF48371">
    <property type="entry name" value="ARM repeat"/>
    <property type="match status" value="2"/>
</dbReference>
<dbReference type="Pfam" id="PF23702">
    <property type="entry name" value="ARM_ECM29"/>
    <property type="match status" value="1"/>
</dbReference>
<comment type="caution">
    <text evidence="8">The sequence shown here is derived from an EMBL/GenBank/DDBJ whole genome shotgun (WGS) entry which is preliminary data.</text>
</comment>
<sequence length="1417" mass="152061">MASHQQDVQALDRILLRLGLTEEDKLSSVLAKLLPLVIQQLKIPDESVRKKVLEILSHVNKRVKERPSIKLPLRDLLQLATGTENSPLVRNFGVVYSEMAFDRADKDDCVSVLPVLMEGITQRTQQHRDTFLRMLVAGLQGFKSGPSLAAETAEQRYAFCNRQGDREAVLAFLLKAPSEKILSSRKLGILTFLEASPLEPEHIVLHCVVAACDPRDPVSRLADDLLRKRCALDASKPAVDLEQRNLVDALFRLYLGSPLSAEALPAANKVKPASPTLQARVLVLMCKSKLAAESFPKTMEACQVSLQTGQPGRLRAAGMQFMVWVLQQSRDEQLLPHAQAVLSSLLSLLEETQGSSDAASSALRGFAYQAIGQLAMRAPEPFQRRLSVASDMFQALATEPPGVRASLQEAISCLASAYRGCSGDNAHNIELMLLTSITSDLDAARLCAAQWAQRLFPFSFPAARYICCLACGDASLQEAVGEAASDQASAESYLGVLEHALVVEGTNELHVAALEGLLAEAVQDRSIVQTRYSSQLAWLQGLCGHTDSKARVLAGRLLGIVTAGLSPALAMDSIQQLAGSGIPPFTQTPRFEQQQGSLWAMGFMLAQICTGRPTVSDDWFEGRTRQLATALKQKDAALASAAATALGHIGLRRPLPFPAGLLKHNDPQVASSAAMALGHIAQGDSSSSTLHIIVPALLGAAGTKAQGLMFAVGEAVSLAFGGVPVDADTILCTNFTSLADHVNKLEADRADAQLAQPASEAMEVDAEEGTKVKGRSDAQKQILDKILEELIFNSRPEVRCAGCVFLTSLVKFSGAQPALVARLAEVQEGLSGLLGDTGELTQELASQGLCAVYHLGDPSTQQALLDSLMGTLQGGPKKRRAVKVTGETEVFAEGQLGETPGGGSLTTYKELCALANDLGQPDLLYRFMDLANHAASVNSSRGAAFGLASIAKLAGKQLEPHLAALIPKLYRYQHDPNPRVREAMTHIWQALVPDQRTALDAHFNAIATDLLRELGGRLWRVREACCLSLADLFQGRRWPDLQAHFEATWTMALRALDDIKESVRAAAATLARTLRGLTLRLADRAQTPPGEALAAVSCTLPLLLEKGIPSSVKEVQGLALDTLAKMVKLARPETVLPHLPQLAGMLLESLSGMEDARLNYIEQHATRAGIDSEKLENLRVSASKASPLADTLDLCARIANASSLPELVPRLSQLATRGVGLNTRAGTARFIGQLVSRLTSDIKPHTFALIKALLQAARSERSPAVRRAFAVAIGQLAAYAPEPRTAKLAENIVELSSSGTLETRQLAGLLARELLRQARTVFTAHAASIMPLAFICRKDTDKDIGPVWGEVWEEGAASQGAALRLYLKELVQLVQDGLASSVWSVKHAAAAATSDMATAGMQGSQGVSFRPDCSKRK</sequence>